<evidence type="ECO:0008006" key="4">
    <source>
        <dbReference type="Google" id="ProtNLM"/>
    </source>
</evidence>
<dbReference type="RefSeq" id="WP_076931690.1">
    <property type="nucleotide sequence ID" value="NZ_LT605205.1"/>
</dbReference>
<name>A0A1R3T0M8_9BACT</name>
<feature type="chain" id="PRO_5013045703" description="Secreted protein" evidence="1">
    <location>
        <begin position="22"/>
        <end position="181"/>
    </location>
</feature>
<reference evidence="3" key="1">
    <citation type="submission" date="2016-08" db="EMBL/GenBank/DDBJ databases">
        <authorList>
            <person name="Wibberg D."/>
        </authorList>
    </citation>
    <scope>NUCLEOTIDE SEQUENCE [LARGE SCALE GENOMIC DNA]</scope>
</reference>
<dbReference type="KEGG" id="psac:PSM36_3174"/>
<organism evidence="2 3">
    <name type="scientific">Proteiniphilum saccharofermentans</name>
    <dbReference type="NCBI Taxonomy" id="1642647"/>
    <lineage>
        <taxon>Bacteria</taxon>
        <taxon>Pseudomonadati</taxon>
        <taxon>Bacteroidota</taxon>
        <taxon>Bacteroidia</taxon>
        <taxon>Bacteroidales</taxon>
        <taxon>Dysgonomonadaceae</taxon>
        <taxon>Proteiniphilum</taxon>
    </lineage>
</organism>
<keyword evidence="3" id="KW-1185">Reference proteome</keyword>
<feature type="signal peptide" evidence="1">
    <location>
        <begin position="1"/>
        <end position="21"/>
    </location>
</feature>
<evidence type="ECO:0000313" key="3">
    <source>
        <dbReference type="Proteomes" id="UP000187464"/>
    </source>
</evidence>
<keyword evidence="1" id="KW-0732">Signal</keyword>
<gene>
    <name evidence="2" type="ORF">PSM36_3174</name>
</gene>
<dbReference type="STRING" id="1642647.PSM36_3174"/>
<evidence type="ECO:0000313" key="2">
    <source>
        <dbReference type="EMBL" id="SCD21963.1"/>
    </source>
</evidence>
<dbReference type="Proteomes" id="UP000187464">
    <property type="component" value="Chromosome I"/>
</dbReference>
<proteinExistence type="predicted"/>
<evidence type="ECO:0000256" key="1">
    <source>
        <dbReference type="SAM" id="SignalP"/>
    </source>
</evidence>
<accession>A0A1R3T0M8</accession>
<dbReference type="EMBL" id="LT605205">
    <property type="protein sequence ID" value="SCD21963.1"/>
    <property type="molecule type" value="Genomic_DNA"/>
</dbReference>
<dbReference type="PROSITE" id="PS51257">
    <property type="entry name" value="PROKAR_LIPOPROTEIN"/>
    <property type="match status" value="1"/>
</dbReference>
<dbReference type="AlphaFoldDB" id="A0A1R3T0M8"/>
<protein>
    <recommendedName>
        <fullName evidence="4">Secreted protein</fullName>
    </recommendedName>
</protein>
<sequence length="181" mass="20119">MKQLTFILVAFAFFAASCNNAGQTQKSSESKETVAETGAIVFDADSLYAVAESLIDEPVAIKGYVTHTCEHSGKRCFLTGEGQKYSIRVEAKGDIGSFDKELVGSQLKVNGILRERRLTEVEIADMESSVNEKLTKEEASAETCEAELANINEMKDWMKARGKDYYSIYYVDGLNYEKVHN</sequence>